<feature type="transmembrane region" description="Helical" evidence="2">
    <location>
        <begin position="55"/>
        <end position="72"/>
    </location>
</feature>
<evidence type="ECO:0000313" key="3">
    <source>
        <dbReference type="EMBL" id="KAJ3663970.1"/>
    </source>
</evidence>
<keyword evidence="2" id="KW-1133">Transmembrane helix</keyword>
<feature type="transmembrane region" description="Helical" evidence="2">
    <location>
        <begin position="30"/>
        <end position="49"/>
    </location>
</feature>
<evidence type="ECO:0000313" key="4">
    <source>
        <dbReference type="Proteomes" id="UP001168821"/>
    </source>
</evidence>
<keyword evidence="2" id="KW-0472">Membrane</keyword>
<dbReference type="AlphaFoldDB" id="A0AA38IXB2"/>
<sequence length="130" mass="14251">MGRTHFAHPDRDGRERISPAGFRVAESAHITIKAIFCVLTISLAIVPSTTHKMKIITWFIWCLVALVAKVSAGGGGGKHHVKYIIKYPVKTIKHTHTIYKTIYHKPESGGDGGLGHSHGGKPFSFEGGWH</sequence>
<keyword evidence="4" id="KW-1185">Reference proteome</keyword>
<feature type="region of interest" description="Disordered" evidence="1">
    <location>
        <begin position="110"/>
        <end position="130"/>
    </location>
</feature>
<accession>A0AA38IXB2</accession>
<organism evidence="3 4">
    <name type="scientific">Zophobas morio</name>
    <dbReference type="NCBI Taxonomy" id="2755281"/>
    <lineage>
        <taxon>Eukaryota</taxon>
        <taxon>Metazoa</taxon>
        <taxon>Ecdysozoa</taxon>
        <taxon>Arthropoda</taxon>
        <taxon>Hexapoda</taxon>
        <taxon>Insecta</taxon>
        <taxon>Pterygota</taxon>
        <taxon>Neoptera</taxon>
        <taxon>Endopterygota</taxon>
        <taxon>Coleoptera</taxon>
        <taxon>Polyphaga</taxon>
        <taxon>Cucujiformia</taxon>
        <taxon>Tenebrionidae</taxon>
        <taxon>Zophobas</taxon>
    </lineage>
</organism>
<evidence type="ECO:0000256" key="1">
    <source>
        <dbReference type="SAM" id="MobiDB-lite"/>
    </source>
</evidence>
<dbReference type="Proteomes" id="UP001168821">
    <property type="component" value="Unassembled WGS sequence"/>
</dbReference>
<gene>
    <name evidence="3" type="ORF">Zmor_008183</name>
</gene>
<dbReference type="EMBL" id="JALNTZ010000002">
    <property type="protein sequence ID" value="KAJ3663970.1"/>
    <property type="molecule type" value="Genomic_DNA"/>
</dbReference>
<reference evidence="3" key="1">
    <citation type="journal article" date="2023" name="G3 (Bethesda)">
        <title>Whole genome assemblies of Zophobas morio and Tenebrio molitor.</title>
        <authorList>
            <person name="Kaur S."/>
            <person name="Stinson S.A."/>
            <person name="diCenzo G.C."/>
        </authorList>
    </citation>
    <scope>NUCLEOTIDE SEQUENCE</scope>
    <source>
        <strain evidence="3">QUZm001</strain>
    </source>
</reference>
<proteinExistence type="predicted"/>
<comment type="caution">
    <text evidence="3">The sequence shown here is derived from an EMBL/GenBank/DDBJ whole genome shotgun (WGS) entry which is preliminary data.</text>
</comment>
<name>A0AA38IXB2_9CUCU</name>
<protein>
    <submittedName>
        <fullName evidence="3">Uncharacterized protein</fullName>
    </submittedName>
</protein>
<keyword evidence="2" id="KW-0812">Transmembrane</keyword>
<evidence type="ECO:0000256" key="2">
    <source>
        <dbReference type="SAM" id="Phobius"/>
    </source>
</evidence>